<keyword evidence="1" id="KW-0547">Nucleotide-binding</keyword>
<proteinExistence type="predicted"/>
<keyword evidence="4" id="KW-1185">Reference proteome</keyword>
<dbReference type="InterPro" id="IPR003578">
    <property type="entry name" value="Small_GTPase_Rho"/>
</dbReference>
<dbReference type="InterPro" id="IPR027417">
    <property type="entry name" value="P-loop_NTPase"/>
</dbReference>
<gene>
    <name evidence="3" type="ORF">MAR_038102</name>
</gene>
<organism evidence="3 4">
    <name type="scientific">Mya arenaria</name>
    <name type="common">Soft-shell clam</name>
    <dbReference type="NCBI Taxonomy" id="6604"/>
    <lineage>
        <taxon>Eukaryota</taxon>
        <taxon>Metazoa</taxon>
        <taxon>Spiralia</taxon>
        <taxon>Lophotrochozoa</taxon>
        <taxon>Mollusca</taxon>
        <taxon>Bivalvia</taxon>
        <taxon>Autobranchia</taxon>
        <taxon>Heteroconchia</taxon>
        <taxon>Euheterodonta</taxon>
        <taxon>Imparidentia</taxon>
        <taxon>Neoheterodontei</taxon>
        <taxon>Myida</taxon>
        <taxon>Myoidea</taxon>
        <taxon>Myidae</taxon>
        <taxon>Mya</taxon>
    </lineage>
</organism>
<protein>
    <submittedName>
        <fullName evidence="3">CDC42-like protein</fullName>
    </submittedName>
</protein>
<evidence type="ECO:0000313" key="4">
    <source>
        <dbReference type="Proteomes" id="UP001164746"/>
    </source>
</evidence>
<feature type="non-terminal residue" evidence="3">
    <location>
        <position position="1"/>
    </location>
</feature>
<dbReference type="Gene3D" id="3.40.50.300">
    <property type="entry name" value="P-loop containing nucleotide triphosphate hydrolases"/>
    <property type="match status" value="2"/>
</dbReference>
<name>A0ABY7FQD8_MYAAR</name>
<dbReference type="Proteomes" id="UP001164746">
    <property type="component" value="Chromosome 13"/>
</dbReference>
<sequence>MENIKLLVVGDGGVGKSCLLYSIHNQRVPVGDYDRLRPLSYAGTDVFFICFDLSRASSFENVEPKWLP</sequence>
<evidence type="ECO:0000313" key="3">
    <source>
        <dbReference type="EMBL" id="WAR24433.1"/>
    </source>
</evidence>
<keyword evidence="2" id="KW-0342">GTP-binding</keyword>
<dbReference type="PANTHER" id="PTHR24072">
    <property type="entry name" value="RHO FAMILY GTPASE"/>
    <property type="match status" value="1"/>
</dbReference>
<dbReference type="SMART" id="SM00174">
    <property type="entry name" value="RHO"/>
    <property type="match status" value="1"/>
</dbReference>
<dbReference type="SUPFAM" id="SSF52540">
    <property type="entry name" value="P-loop containing nucleoside triphosphate hydrolases"/>
    <property type="match status" value="1"/>
</dbReference>
<dbReference type="EMBL" id="CP111024">
    <property type="protein sequence ID" value="WAR24433.1"/>
    <property type="molecule type" value="Genomic_DNA"/>
</dbReference>
<dbReference type="Pfam" id="PF00071">
    <property type="entry name" value="Ras"/>
    <property type="match status" value="1"/>
</dbReference>
<evidence type="ECO:0000256" key="1">
    <source>
        <dbReference type="ARBA" id="ARBA00022741"/>
    </source>
</evidence>
<dbReference type="InterPro" id="IPR001806">
    <property type="entry name" value="Small_GTPase"/>
</dbReference>
<evidence type="ECO:0000256" key="2">
    <source>
        <dbReference type="ARBA" id="ARBA00023134"/>
    </source>
</evidence>
<reference evidence="3" key="1">
    <citation type="submission" date="2022-11" db="EMBL/GenBank/DDBJ databases">
        <title>Centuries of genome instability and evolution in soft-shell clam transmissible cancer (bioRxiv).</title>
        <authorList>
            <person name="Hart S.F.M."/>
            <person name="Yonemitsu M.A."/>
            <person name="Giersch R.M."/>
            <person name="Beal B.F."/>
            <person name="Arriagada G."/>
            <person name="Davis B.W."/>
            <person name="Ostrander E.A."/>
            <person name="Goff S.P."/>
            <person name="Metzger M.J."/>
        </authorList>
    </citation>
    <scope>NUCLEOTIDE SEQUENCE</scope>
    <source>
        <strain evidence="3">MELC-2E11</strain>
        <tissue evidence="3">Siphon/mantle</tissue>
    </source>
</reference>
<accession>A0ABY7FQD8</accession>